<accession>A0A6C0ERU3</accession>
<organism evidence="1">
    <name type="scientific">viral metagenome</name>
    <dbReference type="NCBI Taxonomy" id="1070528"/>
    <lineage>
        <taxon>unclassified sequences</taxon>
        <taxon>metagenomes</taxon>
        <taxon>organismal metagenomes</taxon>
    </lineage>
</organism>
<protein>
    <submittedName>
        <fullName evidence="1">Uncharacterized protein</fullName>
    </submittedName>
</protein>
<sequence>MEELDIYSSTIEENSIQNKIEENDVYNKIEECQELKNIKYKTMLLNGNPIQETKSSNDLSNLEKFLENEKNNNQNEPWCKLNKTIKTRKLIDFVEVYKNDKKLDKEESELLLIFLKDSLDRKKLQRVKDVIYDKIIGTIKEIPALHYIKNSKRFTLKNIDKRISTVKSLSVKKSNGTIKNTLTNIVKQENDSSCSDNEI</sequence>
<evidence type="ECO:0000313" key="1">
    <source>
        <dbReference type="EMBL" id="QHT31401.1"/>
    </source>
</evidence>
<reference evidence="1" key="1">
    <citation type="journal article" date="2020" name="Nature">
        <title>Giant virus diversity and host interactions through global metagenomics.</title>
        <authorList>
            <person name="Schulz F."/>
            <person name="Roux S."/>
            <person name="Paez-Espino D."/>
            <person name="Jungbluth S."/>
            <person name="Walsh D.A."/>
            <person name="Denef V.J."/>
            <person name="McMahon K.D."/>
            <person name="Konstantinidis K.T."/>
            <person name="Eloe-Fadrosh E.A."/>
            <person name="Kyrpides N.C."/>
            <person name="Woyke T."/>
        </authorList>
    </citation>
    <scope>NUCLEOTIDE SEQUENCE</scope>
    <source>
        <strain evidence="1">GVMAG-M-3300009155-2</strain>
    </source>
</reference>
<proteinExistence type="predicted"/>
<dbReference type="AlphaFoldDB" id="A0A6C0ERU3"/>
<name>A0A6C0ERU3_9ZZZZ</name>
<dbReference type="EMBL" id="MN738919">
    <property type="protein sequence ID" value="QHT31401.1"/>
    <property type="molecule type" value="Genomic_DNA"/>
</dbReference>